<comment type="caution">
    <text evidence="1">The sequence shown here is derived from an EMBL/GenBank/DDBJ whole genome shotgun (WGS) entry which is preliminary data.</text>
</comment>
<sequence length="86" mass="9911">MTDKYCRRNEIKKLEGVVEFESKRYRCDRVQPTFPGTSTAVVVASKPKTMQGILKCNDLMAKKKKISTFAERQAENKRKLDNNNQA</sequence>
<reference evidence="1" key="2">
    <citation type="submission" date="2022-01" db="EMBL/GenBank/DDBJ databases">
        <authorList>
            <person name="Yamashiro T."/>
            <person name="Shiraishi A."/>
            <person name="Satake H."/>
            <person name="Nakayama K."/>
        </authorList>
    </citation>
    <scope>NUCLEOTIDE SEQUENCE</scope>
</reference>
<organism evidence="1 2">
    <name type="scientific">Tanacetum coccineum</name>
    <dbReference type="NCBI Taxonomy" id="301880"/>
    <lineage>
        <taxon>Eukaryota</taxon>
        <taxon>Viridiplantae</taxon>
        <taxon>Streptophyta</taxon>
        <taxon>Embryophyta</taxon>
        <taxon>Tracheophyta</taxon>
        <taxon>Spermatophyta</taxon>
        <taxon>Magnoliopsida</taxon>
        <taxon>eudicotyledons</taxon>
        <taxon>Gunneridae</taxon>
        <taxon>Pentapetalae</taxon>
        <taxon>asterids</taxon>
        <taxon>campanulids</taxon>
        <taxon>Asterales</taxon>
        <taxon>Asteraceae</taxon>
        <taxon>Asteroideae</taxon>
        <taxon>Anthemideae</taxon>
        <taxon>Anthemidinae</taxon>
        <taxon>Tanacetum</taxon>
    </lineage>
</organism>
<proteinExistence type="predicted"/>
<reference evidence="1" key="1">
    <citation type="journal article" date="2022" name="Int. J. Mol. Sci.">
        <title>Draft Genome of Tanacetum Coccineum: Genomic Comparison of Closely Related Tanacetum-Family Plants.</title>
        <authorList>
            <person name="Yamashiro T."/>
            <person name="Shiraishi A."/>
            <person name="Nakayama K."/>
            <person name="Satake H."/>
        </authorList>
    </citation>
    <scope>NUCLEOTIDE SEQUENCE</scope>
</reference>
<dbReference type="EMBL" id="BQNB010009460">
    <property type="protein sequence ID" value="GJS63828.1"/>
    <property type="molecule type" value="Genomic_DNA"/>
</dbReference>
<name>A0ABQ4XFV2_9ASTR</name>
<evidence type="ECO:0000313" key="2">
    <source>
        <dbReference type="Proteomes" id="UP001151760"/>
    </source>
</evidence>
<evidence type="ECO:0000313" key="1">
    <source>
        <dbReference type="EMBL" id="GJS63828.1"/>
    </source>
</evidence>
<keyword evidence="2" id="KW-1185">Reference proteome</keyword>
<protein>
    <submittedName>
        <fullName evidence="1">Uncharacterized protein</fullName>
    </submittedName>
</protein>
<accession>A0ABQ4XFV2</accession>
<dbReference type="Proteomes" id="UP001151760">
    <property type="component" value="Unassembled WGS sequence"/>
</dbReference>
<gene>
    <name evidence="1" type="ORF">Tco_0678392</name>
</gene>